<protein>
    <submittedName>
        <fullName evidence="2">Putative AP2 domain transcription factor APVIIb-1/ADA2-B protein</fullName>
    </submittedName>
</protein>
<proteinExistence type="predicted"/>
<sequence length="382" mass="40519">MDPPTRPAPLGSASVQSPPSSSSFSLTSPRSMSQAAVSAGDTADATVSSVSARLSPSLSTSQRDAGTKGEGSASTQASMPDADERSSRSEKKGATAKESFEEPVEDRTNAREPENVNEKLEDEPGDKWRKLKVSRASKHALKKSSETEKVTRRGVEAMLSNRLSVSRLKNAMCLPTPETERPDRGSGGGEAARMRTRVIARRVHVSSSPKQSSQRSSVLSTGTPSPFFPSSPRRASGRSYVRVSPSPAPRSREVEARGTLSPASPPPATKGGNLSECNALPEAAVVLRSFPAQRKHLRAAEPARGAPSPPIRRPQLSQNRACGERFTVSLSRGFLPLGVFCILSHVGQGDLRRAQDSGAGVDSESRAHAQPPAPTRNVHHAA</sequence>
<feature type="compositionally biased region" description="Low complexity" evidence="1">
    <location>
        <begin position="206"/>
        <end position="239"/>
    </location>
</feature>
<feature type="compositionally biased region" description="Basic and acidic residues" evidence="1">
    <location>
        <begin position="82"/>
        <end position="119"/>
    </location>
</feature>
<dbReference type="AlphaFoldDB" id="A0A139XPF3"/>
<feature type="region of interest" description="Disordered" evidence="1">
    <location>
        <begin position="353"/>
        <end position="382"/>
    </location>
</feature>
<dbReference type="EMBL" id="AGQS02005408">
    <property type="protein sequence ID" value="KYF40663.1"/>
    <property type="molecule type" value="Genomic_DNA"/>
</dbReference>
<feature type="compositionally biased region" description="Low complexity" evidence="1">
    <location>
        <begin position="12"/>
        <end position="33"/>
    </location>
</feature>
<gene>
    <name evidence="2" type="ORF">TGARI_371240</name>
</gene>
<evidence type="ECO:0000313" key="3">
    <source>
        <dbReference type="Proteomes" id="UP000074247"/>
    </source>
</evidence>
<reference evidence="2 3" key="1">
    <citation type="journal article" date="2016" name="Nat. Commun.">
        <title>Local admixture of amplified and diversified secreted pathogenesis determinants shapes mosaic Toxoplasma gondii genomes.</title>
        <authorList>
            <person name="Lorenzi H."/>
            <person name="Khan A."/>
            <person name="Behnke M.S."/>
            <person name="Namasivayam S."/>
            <person name="Swapna L.S."/>
            <person name="Hadjithomas M."/>
            <person name="Karamycheva S."/>
            <person name="Pinney D."/>
            <person name="Brunk B.P."/>
            <person name="Ajioka J.W."/>
            <person name="Ajzenberg D."/>
            <person name="Boothroyd J.C."/>
            <person name="Boyle J.P."/>
            <person name="Darde M.L."/>
            <person name="Diaz-Miranda M.A."/>
            <person name="Dubey J.P."/>
            <person name="Fritz H.M."/>
            <person name="Gennari S.M."/>
            <person name="Gregory B.D."/>
            <person name="Kim K."/>
            <person name="Saeij J.P."/>
            <person name="Su C."/>
            <person name="White M.W."/>
            <person name="Zhu X.Q."/>
            <person name="Howe D.K."/>
            <person name="Rosenthal B.M."/>
            <person name="Grigg M.E."/>
            <person name="Parkinson J."/>
            <person name="Liu L."/>
            <person name="Kissinger J.C."/>
            <person name="Roos D.S."/>
            <person name="Sibley L.D."/>
        </authorList>
    </citation>
    <scope>NUCLEOTIDE SEQUENCE [LARGE SCALE GENOMIC DNA]</scope>
    <source>
        <strain evidence="2 3">ARI</strain>
    </source>
</reference>
<evidence type="ECO:0000256" key="1">
    <source>
        <dbReference type="SAM" id="MobiDB-lite"/>
    </source>
</evidence>
<name>A0A139XPF3_TOXGO</name>
<feature type="compositionally biased region" description="Basic and acidic residues" evidence="1">
    <location>
        <begin position="143"/>
        <end position="153"/>
    </location>
</feature>
<feature type="compositionally biased region" description="Basic residues" evidence="1">
    <location>
        <begin position="194"/>
        <end position="204"/>
    </location>
</feature>
<feature type="compositionally biased region" description="Low complexity" evidence="1">
    <location>
        <begin position="46"/>
        <end position="61"/>
    </location>
</feature>
<evidence type="ECO:0000313" key="2">
    <source>
        <dbReference type="EMBL" id="KYF40663.1"/>
    </source>
</evidence>
<feature type="region of interest" description="Disordered" evidence="1">
    <location>
        <begin position="170"/>
        <end position="275"/>
    </location>
</feature>
<comment type="caution">
    <text evidence="2">The sequence shown here is derived from an EMBL/GenBank/DDBJ whole genome shotgun (WGS) entry which is preliminary data.</text>
</comment>
<dbReference type="VEuPathDB" id="ToxoDB:TGARI_371240"/>
<feature type="region of interest" description="Disordered" evidence="1">
    <location>
        <begin position="1"/>
        <end position="153"/>
    </location>
</feature>
<organism evidence="2 3">
    <name type="scientific">Toxoplasma gondii ARI</name>
    <dbReference type="NCBI Taxonomy" id="1074872"/>
    <lineage>
        <taxon>Eukaryota</taxon>
        <taxon>Sar</taxon>
        <taxon>Alveolata</taxon>
        <taxon>Apicomplexa</taxon>
        <taxon>Conoidasida</taxon>
        <taxon>Coccidia</taxon>
        <taxon>Eucoccidiorida</taxon>
        <taxon>Eimeriorina</taxon>
        <taxon>Sarcocystidae</taxon>
        <taxon>Toxoplasma</taxon>
    </lineage>
</organism>
<feature type="region of interest" description="Disordered" evidence="1">
    <location>
        <begin position="298"/>
        <end position="318"/>
    </location>
</feature>
<feature type="compositionally biased region" description="Basic residues" evidence="1">
    <location>
        <begin position="129"/>
        <end position="142"/>
    </location>
</feature>
<accession>A0A139XPF3</accession>
<dbReference type="Proteomes" id="UP000074247">
    <property type="component" value="Unassembled WGS sequence"/>
</dbReference>